<sequence length="338" mass="36447">MDEPNCFTNCFHSDHSNNTAWPSKASNSEASLVSTRSDRSSVNAPYAWNPDTANHLADPSSAAANRPTDLSTSSSVDRRSLVLYSLASVGGLLLITVLLATSVCCLRRHLIGVRRRLVHGHHGRGHEHSRNQNGQHINHQQGSHHRLDLGLGLGLAGNRKRHQLSVVGTSGKSVAPGFLSSVNQTHLLPSPHDVLSNSQNHHPQQHSYSHQQKQQQQHQQHSLLSDGQPQPHQLQHQNQQPIFSKADTYSTGGNGTLSASVAGDGLVLTRAAQQHLQQLQHEHQLWMVAAAAARLQQQQQAFDPIGSQNLANGLCPTNAGISNPVAGGPGQYQPGCSS</sequence>
<reference evidence="3" key="1">
    <citation type="submission" date="2018-11" db="EMBL/GenBank/DDBJ databases">
        <authorList>
            <consortium name="Pathogen Informatics"/>
        </authorList>
    </citation>
    <scope>NUCLEOTIDE SEQUENCE</scope>
</reference>
<gene>
    <name evidence="3" type="ORF">PXEA_LOCUS7760</name>
</gene>
<feature type="transmembrane region" description="Helical" evidence="2">
    <location>
        <begin position="81"/>
        <end position="106"/>
    </location>
</feature>
<name>A0A3S5BR09_9PLAT</name>
<dbReference type="Proteomes" id="UP000784294">
    <property type="component" value="Unassembled WGS sequence"/>
</dbReference>
<evidence type="ECO:0000313" key="3">
    <source>
        <dbReference type="EMBL" id="VEL14320.1"/>
    </source>
</evidence>
<organism evidence="3 4">
    <name type="scientific">Protopolystoma xenopodis</name>
    <dbReference type="NCBI Taxonomy" id="117903"/>
    <lineage>
        <taxon>Eukaryota</taxon>
        <taxon>Metazoa</taxon>
        <taxon>Spiralia</taxon>
        <taxon>Lophotrochozoa</taxon>
        <taxon>Platyhelminthes</taxon>
        <taxon>Monogenea</taxon>
        <taxon>Polyopisthocotylea</taxon>
        <taxon>Polystomatidea</taxon>
        <taxon>Polystomatidae</taxon>
        <taxon>Protopolystoma</taxon>
    </lineage>
</organism>
<feature type="compositionally biased region" description="Low complexity" evidence="1">
    <location>
        <begin position="131"/>
        <end position="141"/>
    </location>
</feature>
<evidence type="ECO:0000313" key="4">
    <source>
        <dbReference type="Proteomes" id="UP000784294"/>
    </source>
</evidence>
<keyword evidence="2" id="KW-0472">Membrane</keyword>
<keyword evidence="4" id="KW-1185">Reference proteome</keyword>
<accession>A0A3S5BR09</accession>
<feature type="region of interest" description="Disordered" evidence="1">
    <location>
        <begin position="41"/>
        <end position="73"/>
    </location>
</feature>
<protein>
    <submittedName>
        <fullName evidence="3">Uncharacterized protein</fullName>
    </submittedName>
</protein>
<dbReference type="EMBL" id="CAAALY010020755">
    <property type="protein sequence ID" value="VEL14320.1"/>
    <property type="molecule type" value="Genomic_DNA"/>
</dbReference>
<feature type="region of interest" description="Disordered" evidence="1">
    <location>
        <begin position="183"/>
        <end position="238"/>
    </location>
</feature>
<keyword evidence="2" id="KW-1133">Transmembrane helix</keyword>
<dbReference type="AlphaFoldDB" id="A0A3S5BR09"/>
<feature type="compositionally biased region" description="Low complexity" evidence="1">
    <location>
        <begin position="196"/>
        <end position="238"/>
    </location>
</feature>
<feature type="region of interest" description="Disordered" evidence="1">
    <location>
        <begin position="121"/>
        <end position="150"/>
    </location>
</feature>
<evidence type="ECO:0000256" key="2">
    <source>
        <dbReference type="SAM" id="Phobius"/>
    </source>
</evidence>
<proteinExistence type="predicted"/>
<keyword evidence="2" id="KW-0812">Transmembrane</keyword>
<evidence type="ECO:0000256" key="1">
    <source>
        <dbReference type="SAM" id="MobiDB-lite"/>
    </source>
</evidence>
<comment type="caution">
    <text evidence="3">The sequence shown here is derived from an EMBL/GenBank/DDBJ whole genome shotgun (WGS) entry which is preliminary data.</text>
</comment>